<dbReference type="EMBL" id="UINC01162832">
    <property type="protein sequence ID" value="SVD62801.1"/>
    <property type="molecule type" value="Genomic_DNA"/>
</dbReference>
<sequence length="42" mass="4941">MGFIGNYINMPQESDNIETLYENKIENAYFYLANIHTELLVN</sequence>
<organism evidence="1">
    <name type="scientific">marine metagenome</name>
    <dbReference type="NCBI Taxonomy" id="408172"/>
    <lineage>
        <taxon>unclassified sequences</taxon>
        <taxon>metagenomes</taxon>
        <taxon>ecological metagenomes</taxon>
    </lineage>
</organism>
<protein>
    <submittedName>
        <fullName evidence="1">Uncharacterized protein</fullName>
    </submittedName>
</protein>
<gene>
    <name evidence="1" type="ORF">METZ01_LOCUS415655</name>
</gene>
<dbReference type="AlphaFoldDB" id="A0A382WXS6"/>
<feature type="non-terminal residue" evidence="1">
    <location>
        <position position="1"/>
    </location>
</feature>
<feature type="non-terminal residue" evidence="1">
    <location>
        <position position="42"/>
    </location>
</feature>
<name>A0A382WXS6_9ZZZZ</name>
<reference evidence="1" key="1">
    <citation type="submission" date="2018-05" db="EMBL/GenBank/DDBJ databases">
        <authorList>
            <person name="Lanie J.A."/>
            <person name="Ng W.-L."/>
            <person name="Kazmierczak K.M."/>
            <person name="Andrzejewski T.M."/>
            <person name="Davidsen T.M."/>
            <person name="Wayne K.J."/>
            <person name="Tettelin H."/>
            <person name="Glass J.I."/>
            <person name="Rusch D."/>
            <person name="Podicherti R."/>
            <person name="Tsui H.-C.T."/>
            <person name="Winkler M.E."/>
        </authorList>
    </citation>
    <scope>NUCLEOTIDE SEQUENCE</scope>
</reference>
<accession>A0A382WXS6</accession>
<evidence type="ECO:0000313" key="1">
    <source>
        <dbReference type="EMBL" id="SVD62801.1"/>
    </source>
</evidence>
<proteinExistence type="predicted"/>